<dbReference type="STRING" id="551990.SAMN05192550_2236"/>
<dbReference type="PANTHER" id="PTHR46401">
    <property type="entry name" value="GLYCOSYLTRANSFERASE WBBK-RELATED"/>
    <property type="match status" value="1"/>
</dbReference>
<dbReference type="Pfam" id="PF00534">
    <property type="entry name" value="Glycos_transf_1"/>
    <property type="match status" value="1"/>
</dbReference>
<evidence type="ECO:0000313" key="5">
    <source>
        <dbReference type="EMBL" id="SDJ52304.1"/>
    </source>
</evidence>
<dbReference type="CDD" id="cd03801">
    <property type="entry name" value="GT4_PimA-like"/>
    <property type="match status" value="1"/>
</dbReference>
<proteinExistence type="predicted"/>
<dbReference type="RefSeq" id="WP_066329237.1">
    <property type="nucleotide sequence ID" value="NZ_BJVF01000012.1"/>
</dbReference>
<dbReference type="GO" id="GO:0016757">
    <property type="term" value="F:glycosyltransferase activity"/>
    <property type="evidence" value="ECO:0007669"/>
    <property type="project" value="InterPro"/>
</dbReference>
<dbReference type="InterPro" id="IPR001296">
    <property type="entry name" value="Glyco_trans_1"/>
</dbReference>
<reference evidence="5 7" key="3">
    <citation type="submission" date="2016-10" db="EMBL/GenBank/DDBJ databases">
        <authorList>
            <person name="Varghese N."/>
            <person name="Submissions S."/>
        </authorList>
    </citation>
    <scope>NUCLEOTIDE SEQUENCE [LARGE SCALE GENOMIC DNA]</scope>
    <source>
        <strain evidence="5 7">Gm-149</strain>
    </source>
</reference>
<sequence length="373" mass="42799">MKFLIVTHVVHTKSNNRYFAYEPYVREMNIWLKYVDEVVLLAPLANHEPTAIEAFYKHSKIDFRTVPAFSLTSFKNGIISVFKIPGILFKISKAMQQADHIHLRCPGNMGLLACVLQIFFPSKTKIAKYAGNWDPKAKQPWTYRLQKWILSNTFLTRNIKVLVYGEWDNQSDNIQSFFTASYSEREEKTIVKTIGSNEKIRLLFVGTLVEGKNPLYAIRLLEQLKLRNLNVQLDVFGDGPLRPAFQNYIEKKNLSECVFLHGNQNQEVLKKAYHESHFVILASKSEGWPKAIAEGMFWGCVPFATAVSCVPYMLDYGNRGVLLQMHLEKDVAAIASLIVNSAEFENKSSAAVNWSGEYTLERFENEIQKLLER</sequence>
<evidence type="ECO:0000313" key="8">
    <source>
        <dbReference type="Proteomes" id="UP000321579"/>
    </source>
</evidence>
<dbReference type="OrthoDB" id="1395864at2"/>
<reference evidence="6" key="1">
    <citation type="submission" date="2016-03" db="EMBL/GenBank/DDBJ databases">
        <title>Draft genome sequence of Paenibacillus glacialis DSM 22343.</title>
        <authorList>
            <person name="Shin S.-K."/>
            <person name="Yi H."/>
        </authorList>
    </citation>
    <scope>NUCLEOTIDE SEQUENCE [LARGE SCALE GENOMIC DNA]</scope>
    <source>
        <strain evidence="6">NBRC 105008</strain>
    </source>
</reference>
<protein>
    <submittedName>
        <fullName evidence="4">Glycosyl transferase</fullName>
    </submittedName>
    <submittedName>
        <fullName evidence="5">Glycosyltransferase involved in cell wall bisynthesis</fullName>
    </submittedName>
</protein>
<evidence type="ECO:0000313" key="3">
    <source>
        <dbReference type="EMBL" id="GEL12413.1"/>
    </source>
</evidence>
<dbReference type="Proteomes" id="UP000093226">
    <property type="component" value="Unassembled WGS sequence"/>
</dbReference>
<keyword evidence="7" id="KW-1185">Reference proteome</keyword>
<evidence type="ECO:0000256" key="1">
    <source>
        <dbReference type="ARBA" id="ARBA00022679"/>
    </source>
</evidence>
<keyword evidence="1 4" id="KW-0808">Transferase</keyword>
<gene>
    <name evidence="4" type="ORF">FBGL_13455</name>
    <name evidence="3" type="ORF">FGL01_31520</name>
    <name evidence="5" type="ORF">SAMN05192550_2236</name>
</gene>
<dbReference type="Proteomes" id="UP000182367">
    <property type="component" value="Unassembled WGS sequence"/>
</dbReference>
<evidence type="ECO:0000259" key="2">
    <source>
        <dbReference type="Pfam" id="PF00534"/>
    </source>
</evidence>
<dbReference type="EMBL" id="FNEO01000004">
    <property type="protein sequence ID" value="SDJ52304.1"/>
    <property type="molecule type" value="Genomic_DNA"/>
</dbReference>
<evidence type="ECO:0000313" key="6">
    <source>
        <dbReference type="Proteomes" id="UP000093226"/>
    </source>
</evidence>
<dbReference type="EMBL" id="BJVF01000012">
    <property type="protein sequence ID" value="GEL12413.1"/>
    <property type="molecule type" value="Genomic_DNA"/>
</dbReference>
<accession>A0A1B9DHC3</accession>
<reference evidence="3 8" key="4">
    <citation type="submission" date="2019-07" db="EMBL/GenBank/DDBJ databases">
        <title>Whole genome shotgun sequence of Flavobacterium glycines NBRC 105008.</title>
        <authorList>
            <person name="Hosoyama A."/>
            <person name="Uohara A."/>
            <person name="Ohji S."/>
            <person name="Ichikawa N."/>
        </authorList>
    </citation>
    <scope>NUCLEOTIDE SEQUENCE [LARGE SCALE GENOMIC DNA]</scope>
    <source>
        <strain evidence="3 8">NBRC 105008</strain>
    </source>
</reference>
<name>A0A1B9DHC3_9FLAO</name>
<dbReference type="EMBL" id="LVEO01000026">
    <property type="protein sequence ID" value="OCB69039.1"/>
    <property type="molecule type" value="Genomic_DNA"/>
</dbReference>
<reference evidence="4" key="2">
    <citation type="submission" date="2016-03" db="EMBL/GenBank/DDBJ databases">
        <authorList>
            <person name="Ploux O."/>
        </authorList>
    </citation>
    <scope>NUCLEOTIDE SEQUENCE</scope>
    <source>
        <strain evidence="4">NBRC 105008</strain>
    </source>
</reference>
<dbReference type="Proteomes" id="UP000321579">
    <property type="component" value="Unassembled WGS sequence"/>
</dbReference>
<feature type="domain" description="Glycosyl transferase family 1" evidence="2">
    <location>
        <begin position="196"/>
        <end position="341"/>
    </location>
</feature>
<evidence type="ECO:0000313" key="4">
    <source>
        <dbReference type="EMBL" id="OCB69039.1"/>
    </source>
</evidence>
<evidence type="ECO:0000313" key="7">
    <source>
        <dbReference type="Proteomes" id="UP000182367"/>
    </source>
</evidence>
<dbReference type="Gene3D" id="3.40.50.2000">
    <property type="entry name" value="Glycogen Phosphorylase B"/>
    <property type="match status" value="1"/>
</dbReference>
<dbReference type="AlphaFoldDB" id="A0A1B9DHC3"/>
<organism evidence="4 6">
    <name type="scientific">Flavobacterium glycines</name>
    <dbReference type="NCBI Taxonomy" id="551990"/>
    <lineage>
        <taxon>Bacteria</taxon>
        <taxon>Pseudomonadati</taxon>
        <taxon>Bacteroidota</taxon>
        <taxon>Flavobacteriia</taxon>
        <taxon>Flavobacteriales</taxon>
        <taxon>Flavobacteriaceae</taxon>
        <taxon>Flavobacterium</taxon>
    </lineage>
</organism>
<dbReference type="PANTHER" id="PTHR46401:SF2">
    <property type="entry name" value="GLYCOSYLTRANSFERASE WBBK-RELATED"/>
    <property type="match status" value="1"/>
</dbReference>
<comment type="caution">
    <text evidence="4">The sequence shown here is derived from an EMBL/GenBank/DDBJ whole genome shotgun (WGS) entry which is preliminary data.</text>
</comment>
<dbReference type="SUPFAM" id="SSF53756">
    <property type="entry name" value="UDP-Glycosyltransferase/glycogen phosphorylase"/>
    <property type="match status" value="1"/>
</dbReference>